<protein>
    <recommendedName>
        <fullName evidence="3">Group-specific protein</fullName>
    </recommendedName>
</protein>
<evidence type="ECO:0000313" key="1">
    <source>
        <dbReference type="EMBL" id="PHD56882.1"/>
    </source>
</evidence>
<evidence type="ECO:0008006" key="3">
    <source>
        <dbReference type="Google" id="ProtNLM"/>
    </source>
</evidence>
<accession>A0A2B5X250</accession>
<dbReference type="AlphaFoldDB" id="A0A2B5X250"/>
<dbReference type="RefSeq" id="WP_100064303.1">
    <property type="nucleotide sequence ID" value="NZ_NUSQ01000235.1"/>
</dbReference>
<organism evidence="1 2">
    <name type="scientific">Bacillus toyonensis</name>
    <dbReference type="NCBI Taxonomy" id="155322"/>
    <lineage>
        <taxon>Bacteria</taxon>
        <taxon>Bacillati</taxon>
        <taxon>Bacillota</taxon>
        <taxon>Bacilli</taxon>
        <taxon>Bacillales</taxon>
        <taxon>Bacillaceae</taxon>
        <taxon>Bacillus</taxon>
        <taxon>Bacillus cereus group</taxon>
    </lineage>
</organism>
<reference evidence="1 2" key="1">
    <citation type="submission" date="2017-09" db="EMBL/GenBank/DDBJ databases">
        <title>Large-scale bioinformatics analysis of Bacillus genomes uncovers conserved roles of natural products in bacterial physiology.</title>
        <authorList>
            <consortium name="Agbiome Team Llc"/>
            <person name="Bleich R.M."/>
            <person name="Grubbs K.J."/>
            <person name="Santa Maria K.C."/>
            <person name="Allen S.E."/>
            <person name="Farag S."/>
            <person name="Shank E.A."/>
            <person name="Bowers A."/>
        </authorList>
    </citation>
    <scope>NUCLEOTIDE SEQUENCE [LARGE SCALE GENOMIC DNA]</scope>
    <source>
        <strain evidence="1 2">AFS044250</strain>
    </source>
</reference>
<proteinExistence type="predicted"/>
<gene>
    <name evidence="1" type="ORF">COF40_29460</name>
</gene>
<comment type="caution">
    <text evidence="1">The sequence shown here is derived from an EMBL/GenBank/DDBJ whole genome shotgun (WGS) entry which is preliminary data.</text>
</comment>
<dbReference type="EMBL" id="NUSQ01000235">
    <property type="protein sequence ID" value="PHD56882.1"/>
    <property type="molecule type" value="Genomic_DNA"/>
</dbReference>
<dbReference type="Proteomes" id="UP000225997">
    <property type="component" value="Unassembled WGS sequence"/>
</dbReference>
<evidence type="ECO:0000313" key="2">
    <source>
        <dbReference type="Proteomes" id="UP000225997"/>
    </source>
</evidence>
<sequence>MDKSCFRDSTQLLQEIDRKMSIIESILQQISGYLVTEDIYEIHYMLVEVSQLLLTLQHGPKMKPLAKTLSLQLKNIQEQYNRLFCREDIRRLSSEQSDNRR</sequence>
<name>A0A2B5X250_9BACI</name>